<evidence type="ECO:0000256" key="1">
    <source>
        <dbReference type="SAM" id="MobiDB-lite"/>
    </source>
</evidence>
<dbReference type="CDD" id="cd22191">
    <property type="entry name" value="DPBB_RlpA_EXP_N-like"/>
    <property type="match status" value="1"/>
</dbReference>
<feature type="compositionally biased region" description="Low complexity" evidence="1">
    <location>
        <begin position="184"/>
        <end position="230"/>
    </location>
</feature>
<dbReference type="SUPFAM" id="SSF55797">
    <property type="entry name" value="PR-1-like"/>
    <property type="match status" value="1"/>
</dbReference>
<dbReference type="Pfam" id="PF00188">
    <property type="entry name" value="CAP"/>
    <property type="match status" value="1"/>
</dbReference>
<evidence type="ECO:0000313" key="5">
    <source>
        <dbReference type="Proteomes" id="UP001218188"/>
    </source>
</evidence>
<reference evidence="4" key="1">
    <citation type="submission" date="2023-03" db="EMBL/GenBank/DDBJ databases">
        <title>Massive genome expansion in bonnet fungi (Mycena s.s.) driven by repeated elements and novel gene families across ecological guilds.</title>
        <authorList>
            <consortium name="Lawrence Berkeley National Laboratory"/>
            <person name="Harder C.B."/>
            <person name="Miyauchi S."/>
            <person name="Viragh M."/>
            <person name="Kuo A."/>
            <person name="Thoen E."/>
            <person name="Andreopoulos B."/>
            <person name="Lu D."/>
            <person name="Skrede I."/>
            <person name="Drula E."/>
            <person name="Henrissat B."/>
            <person name="Morin E."/>
            <person name="Kohler A."/>
            <person name="Barry K."/>
            <person name="LaButti K."/>
            <person name="Morin E."/>
            <person name="Salamov A."/>
            <person name="Lipzen A."/>
            <person name="Mereny Z."/>
            <person name="Hegedus B."/>
            <person name="Baldrian P."/>
            <person name="Stursova M."/>
            <person name="Weitz H."/>
            <person name="Taylor A."/>
            <person name="Grigoriev I.V."/>
            <person name="Nagy L.G."/>
            <person name="Martin F."/>
            <person name="Kauserud H."/>
        </authorList>
    </citation>
    <scope>NUCLEOTIDE SEQUENCE</scope>
    <source>
        <strain evidence="4">CBHHK200</strain>
    </source>
</reference>
<feature type="compositionally biased region" description="Acidic residues" evidence="1">
    <location>
        <begin position="170"/>
        <end position="183"/>
    </location>
</feature>
<dbReference type="Gene3D" id="3.40.33.10">
    <property type="entry name" value="CAP"/>
    <property type="match status" value="1"/>
</dbReference>
<sequence>MVLSNPAVFGVLALAASASASLDVEGHRRHHARLAAAGAPGWKRSDVSGVAYYGYQNSTQNACGTYSSDDDMIIGVGPDYYGNMDIASPKCFQHITVSLKSDPTKSVDVTLTDACEGCGDPGNVYVSPAAFKALNSGSLDAGVLDVTWSFGSSSSSTSDQDTSPTSTSSDGDDEDCDQEDSSTTEEATPAATTTADATTEKPATSTVEQAVTTTAKAETATAEAATTTAKAATTKAAISAKFTTAASNSNSNSGSNSGSSNTGSTSSGSSSSSGSNGSRASDSDVQTYLQTHNSIRSQHGAVPVTWSNAAAEKAQQWADECKNQHSGGTLGPLGENLAAGTGSFSITDAVKAWTDEVSEYNANDPQPSHFTQVVWKATTEIGCAVQTCDGIFAGFGAAQYYVCEYSVQGNVIGNFAANVQA</sequence>
<gene>
    <name evidence="4" type="ORF">C8F04DRAFT_1230336</name>
</gene>
<dbReference type="InterPro" id="IPR014044">
    <property type="entry name" value="CAP_dom"/>
</dbReference>
<name>A0AAD6X9F6_9AGAR</name>
<feature type="signal peptide" evidence="2">
    <location>
        <begin position="1"/>
        <end position="20"/>
    </location>
</feature>
<evidence type="ECO:0000313" key="4">
    <source>
        <dbReference type="EMBL" id="KAJ7041572.1"/>
    </source>
</evidence>
<dbReference type="PRINTS" id="PR00837">
    <property type="entry name" value="V5TPXLIKE"/>
</dbReference>
<dbReference type="PANTHER" id="PTHR10334">
    <property type="entry name" value="CYSTEINE-RICH SECRETORY PROTEIN-RELATED"/>
    <property type="match status" value="1"/>
</dbReference>
<protein>
    <submittedName>
        <fullName evidence="4">CAP domain-containing protein</fullName>
    </submittedName>
</protein>
<dbReference type="Proteomes" id="UP001218188">
    <property type="component" value="Unassembled WGS sequence"/>
</dbReference>
<dbReference type="EMBL" id="JARJCM010000016">
    <property type="protein sequence ID" value="KAJ7041572.1"/>
    <property type="molecule type" value="Genomic_DNA"/>
</dbReference>
<dbReference type="Gene3D" id="2.40.40.10">
    <property type="entry name" value="RlpA-like domain"/>
    <property type="match status" value="1"/>
</dbReference>
<evidence type="ECO:0000259" key="3">
    <source>
        <dbReference type="SMART" id="SM00198"/>
    </source>
</evidence>
<dbReference type="InterPro" id="IPR035940">
    <property type="entry name" value="CAP_sf"/>
</dbReference>
<feature type="compositionally biased region" description="Low complexity" evidence="1">
    <location>
        <begin position="245"/>
        <end position="278"/>
    </location>
</feature>
<dbReference type="AlphaFoldDB" id="A0AAD6X9F6"/>
<feature type="domain" description="SCP" evidence="3">
    <location>
        <begin position="283"/>
        <end position="413"/>
    </location>
</feature>
<accession>A0AAD6X9F6</accession>
<evidence type="ECO:0000256" key="2">
    <source>
        <dbReference type="SAM" id="SignalP"/>
    </source>
</evidence>
<organism evidence="4 5">
    <name type="scientific">Mycena alexandri</name>
    <dbReference type="NCBI Taxonomy" id="1745969"/>
    <lineage>
        <taxon>Eukaryota</taxon>
        <taxon>Fungi</taxon>
        <taxon>Dikarya</taxon>
        <taxon>Basidiomycota</taxon>
        <taxon>Agaricomycotina</taxon>
        <taxon>Agaricomycetes</taxon>
        <taxon>Agaricomycetidae</taxon>
        <taxon>Agaricales</taxon>
        <taxon>Marasmiineae</taxon>
        <taxon>Mycenaceae</taxon>
        <taxon>Mycena</taxon>
    </lineage>
</organism>
<feature type="region of interest" description="Disordered" evidence="1">
    <location>
        <begin position="245"/>
        <end position="285"/>
    </location>
</feature>
<keyword evidence="2" id="KW-0732">Signal</keyword>
<dbReference type="InterPro" id="IPR001283">
    <property type="entry name" value="CRISP-related"/>
</dbReference>
<feature type="compositionally biased region" description="Low complexity" evidence="1">
    <location>
        <begin position="152"/>
        <end position="169"/>
    </location>
</feature>
<dbReference type="SMART" id="SM00198">
    <property type="entry name" value="SCP"/>
    <property type="match status" value="1"/>
</dbReference>
<dbReference type="InterPro" id="IPR036908">
    <property type="entry name" value="RlpA-like_sf"/>
</dbReference>
<keyword evidence="5" id="KW-1185">Reference proteome</keyword>
<dbReference type="SUPFAM" id="SSF50685">
    <property type="entry name" value="Barwin-like endoglucanases"/>
    <property type="match status" value="1"/>
</dbReference>
<feature type="region of interest" description="Disordered" evidence="1">
    <location>
        <begin position="150"/>
        <end position="230"/>
    </location>
</feature>
<feature type="chain" id="PRO_5042283342" evidence="2">
    <location>
        <begin position="21"/>
        <end position="421"/>
    </location>
</feature>
<proteinExistence type="predicted"/>
<comment type="caution">
    <text evidence="4">The sequence shown here is derived from an EMBL/GenBank/DDBJ whole genome shotgun (WGS) entry which is preliminary data.</text>
</comment>